<sequence length="113" mass="12643">MMAKINLPSDEMVEKKHEPFISTPPEIMIGIFKFLNPIDAVCFSLMNKYTHSIYLSDGTRPVLDFQPPLQIGRPETEFPVIPGPKHSSVNLNNQGYVASVGEIIGDNLREAEE</sequence>
<reference evidence="1 2" key="1">
    <citation type="submission" date="2019-06" db="EMBL/GenBank/DDBJ databases">
        <title>Genome Sequence of the Brown Rot Fungal Pathogen Monilinia laxa.</title>
        <authorList>
            <person name="De Miccolis Angelini R.M."/>
            <person name="Landi L."/>
            <person name="Abate D."/>
            <person name="Pollastro S."/>
            <person name="Romanazzi G."/>
            <person name="Faretra F."/>
        </authorList>
    </citation>
    <scope>NUCLEOTIDE SEQUENCE [LARGE SCALE GENOMIC DNA]</scope>
    <source>
        <strain evidence="1 2">Mlax316</strain>
    </source>
</reference>
<dbReference type="OrthoDB" id="3445164at2759"/>
<comment type="caution">
    <text evidence="1">The sequence shown here is derived from an EMBL/GenBank/DDBJ whole genome shotgun (WGS) entry which is preliminary data.</text>
</comment>
<evidence type="ECO:0008006" key="3">
    <source>
        <dbReference type="Google" id="ProtNLM"/>
    </source>
</evidence>
<dbReference type="Proteomes" id="UP000326757">
    <property type="component" value="Unassembled WGS sequence"/>
</dbReference>
<organism evidence="1 2">
    <name type="scientific">Monilinia laxa</name>
    <name type="common">Brown rot fungus</name>
    <name type="synonym">Sclerotinia laxa</name>
    <dbReference type="NCBI Taxonomy" id="61186"/>
    <lineage>
        <taxon>Eukaryota</taxon>
        <taxon>Fungi</taxon>
        <taxon>Dikarya</taxon>
        <taxon>Ascomycota</taxon>
        <taxon>Pezizomycotina</taxon>
        <taxon>Leotiomycetes</taxon>
        <taxon>Helotiales</taxon>
        <taxon>Sclerotiniaceae</taxon>
        <taxon>Monilinia</taxon>
    </lineage>
</organism>
<accession>A0A5N6JLX2</accession>
<proteinExistence type="predicted"/>
<dbReference type="AlphaFoldDB" id="A0A5N6JLX2"/>
<evidence type="ECO:0000313" key="1">
    <source>
        <dbReference type="EMBL" id="KAB8288219.1"/>
    </source>
</evidence>
<keyword evidence="2" id="KW-1185">Reference proteome</keyword>
<gene>
    <name evidence="1" type="ORF">EYC80_010220</name>
</gene>
<protein>
    <recommendedName>
        <fullName evidence="3">F-box domain-containing protein</fullName>
    </recommendedName>
</protein>
<evidence type="ECO:0000313" key="2">
    <source>
        <dbReference type="Proteomes" id="UP000326757"/>
    </source>
</evidence>
<name>A0A5N6JLX2_MONLA</name>
<dbReference type="EMBL" id="VIGI01000025">
    <property type="protein sequence ID" value="KAB8288219.1"/>
    <property type="molecule type" value="Genomic_DNA"/>
</dbReference>